<feature type="signal peptide" evidence="2">
    <location>
        <begin position="1"/>
        <end position="19"/>
    </location>
</feature>
<proteinExistence type="predicted"/>
<feature type="region of interest" description="Disordered" evidence="1">
    <location>
        <begin position="131"/>
        <end position="176"/>
    </location>
</feature>
<name>A0A6M2BSZ5_9GAMM</name>
<protein>
    <submittedName>
        <fullName evidence="3">Uncharacterized protein</fullName>
    </submittedName>
</protein>
<dbReference type="Proteomes" id="UP000472676">
    <property type="component" value="Unassembled WGS sequence"/>
</dbReference>
<keyword evidence="4" id="KW-1185">Reference proteome</keyword>
<organism evidence="3 4">
    <name type="scientific">Solimonas terrae</name>
    <dbReference type="NCBI Taxonomy" id="1396819"/>
    <lineage>
        <taxon>Bacteria</taxon>
        <taxon>Pseudomonadati</taxon>
        <taxon>Pseudomonadota</taxon>
        <taxon>Gammaproteobacteria</taxon>
        <taxon>Nevskiales</taxon>
        <taxon>Nevskiaceae</taxon>
        <taxon>Solimonas</taxon>
    </lineage>
</organism>
<evidence type="ECO:0000256" key="2">
    <source>
        <dbReference type="SAM" id="SignalP"/>
    </source>
</evidence>
<sequence length="287" mass="29112">MIGLVFAAAITFMMRPGTAATSADAHTLPAESGTDALVSEASAPADQAPVSQQPAVALVAHADAPATPPPAGASRTDTAVMPSVEASSVDTAVDASTSATSVAVQSDNGFATRAFANTDDASVAPQVASTAEPTASAIVDEPFSTDAATRDADAGRVAPPPSPKHSQPRSAVREPPPAAIDALQPWWQSPAARGFSVQYVGQASHADAMVIRFSKSLADAGAAAQHIRVLDEKGVSANGLWSVGRNPYVLVYQGVTPGRYTVHIDPALSSEGGKPLGVALQGPVYIQ</sequence>
<gene>
    <name evidence="3" type="ORF">G7Y85_12515</name>
</gene>
<reference evidence="3 4" key="1">
    <citation type="journal article" date="2014" name="Int. J. Syst. Evol. Microbiol.">
        <title>Solimonas terrae sp. nov., isolated from soil.</title>
        <authorList>
            <person name="Kim S.J."/>
            <person name="Moon J.Y."/>
            <person name="Weon H.Y."/>
            <person name="Ahn J.H."/>
            <person name="Chen W.M."/>
            <person name="Kwon S.W."/>
        </authorList>
    </citation>
    <scope>NUCLEOTIDE SEQUENCE [LARGE SCALE GENOMIC DNA]</scope>
    <source>
        <strain evidence="3 4">KIS83-12</strain>
    </source>
</reference>
<evidence type="ECO:0000313" key="3">
    <source>
        <dbReference type="EMBL" id="NGY05588.1"/>
    </source>
</evidence>
<evidence type="ECO:0000313" key="4">
    <source>
        <dbReference type="Proteomes" id="UP000472676"/>
    </source>
</evidence>
<dbReference type="AlphaFoldDB" id="A0A6M2BSZ5"/>
<dbReference type="RefSeq" id="WP_166257388.1">
    <property type="nucleotide sequence ID" value="NZ_JAAMOW010000006.1"/>
</dbReference>
<accession>A0A6M2BSZ5</accession>
<evidence type="ECO:0000256" key="1">
    <source>
        <dbReference type="SAM" id="MobiDB-lite"/>
    </source>
</evidence>
<dbReference type="EMBL" id="JAAMOW010000006">
    <property type="protein sequence ID" value="NGY05588.1"/>
    <property type="molecule type" value="Genomic_DNA"/>
</dbReference>
<feature type="chain" id="PRO_5026793438" evidence="2">
    <location>
        <begin position="20"/>
        <end position="287"/>
    </location>
</feature>
<keyword evidence="2" id="KW-0732">Signal</keyword>
<comment type="caution">
    <text evidence="3">The sequence shown here is derived from an EMBL/GenBank/DDBJ whole genome shotgun (WGS) entry which is preliminary data.</text>
</comment>